<dbReference type="SUPFAM" id="SSF51430">
    <property type="entry name" value="NAD(P)-linked oxidoreductase"/>
    <property type="match status" value="1"/>
</dbReference>
<dbReference type="InterPro" id="IPR036812">
    <property type="entry name" value="NAD(P)_OxRdtase_dom_sf"/>
</dbReference>
<evidence type="ECO:0000256" key="1">
    <source>
        <dbReference type="ARBA" id="ARBA00022723"/>
    </source>
</evidence>
<protein>
    <submittedName>
        <fullName evidence="5">4Fe-4S binding domain protein</fullName>
    </submittedName>
</protein>
<accession>A0A212IVY9</accession>
<gene>
    <name evidence="5" type="ORF">KL86CLO1_10109</name>
</gene>
<dbReference type="InterPro" id="IPR017896">
    <property type="entry name" value="4Fe4S_Fe-S-bd"/>
</dbReference>
<dbReference type="CDD" id="cd19096">
    <property type="entry name" value="AKR_Fe-S_oxidoreductase"/>
    <property type="match status" value="1"/>
</dbReference>
<dbReference type="GO" id="GO:0046872">
    <property type="term" value="F:metal ion binding"/>
    <property type="evidence" value="ECO:0007669"/>
    <property type="project" value="UniProtKB-KW"/>
</dbReference>
<name>A0A212IVY9_9FIRM</name>
<dbReference type="PANTHER" id="PTHR43312:SF2">
    <property type="entry name" value="OXIDOREDUCTASE"/>
    <property type="match status" value="1"/>
</dbReference>
<keyword evidence="3" id="KW-0411">Iron-sulfur</keyword>
<dbReference type="Pfam" id="PF00248">
    <property type="entry name" value="Aldo_ket_red"/>
    <property type="match status" value="1"/>
</dbReference>
<sequence>MEMRNFPGIRSEVSLLGFGGMRFPTLEDGTIDATAAAVMLERALAAGVNYFDTAYSYHGGKSETFMGSVLTHHPRASYFLADKLPCWLVKTPEDAERIFEEQLGRCGVEYFDFYLAHALDEENYASFEAAHGYEVLARKKAEGKIRHLGFSFHDTPAVLEQILGGHRWDFAQIQLNYLDWTLQDAKKQYEFITSRGLPVVVMEPVRGGALAKLSDKAADILHAAQPEKSPASWAIRYAASLPGVMTVLSGMSDMDQVEDNLATMNIFAPLTGTERAVLQEALAAYLAAGTIPCTGCRYCMDCPAGVDIPRTFAMYNQYKLDGRTNHFLNSYGYMGEMNQPTRCVACGACLPRCPQHIGIPARLAEVAQAVRVLEEKK</sequence>
<evidence type="ECO:0000259" key="4">
    <source>
        <dbReference type="PROSITE" id="PS51379"/>
    </source>
</evidence>
<dbReference type="Pfam" id="PF13187">
    <property type="entry name" value="Fer4_9"/>
    <property type="match status" value="1"/>
</dbReference>
<evidence type="ECO:0000313" key="5">
    <source>
        <dbReference type="EMBL" id="SBV91357.1"/>
    </source>
</evidence>
<dbReference type="PANTHER" id="PTHR43312">
    <property type="entry name" value="D-THREO-ALDOSE 1-DEHYDROGENASE"/>
    <property type="match status" value="1"/>
</dbReference>
<organism evidence="5">
    <name type="scientific">uncultured Eubacteriales bacterium</name>
    <dbReference type="NCBI Taxonomy" id="172733"/>
    <lineage>
        <taxon>Bacteria</taxon>
        <taxon>Bacillati</taxon>
        <taxon>Bacillota</taxon>
        <taxon>Clostridia</taxon>
        <taxon>Eubacteriales</taxon>
        <taxon>environmental samples</taxon>
    </lineage>
</organism>
<dbReference type="AlphaFoldDB" id="A0A212IVY9"/>
<dbReference type="InterPro" id="IPR023210">
    <property type="entry name" value="NADP_OxRdtase_dom"/>
</dbReference>
<evidence type="ECO:0000256" key="2">
    <source>
        <dbReference type="ARBA" id="ARBA00023004"/>
    </source>
</evidence>
<keyword evidence="2" id="KW-0408">Iron</keyword>
<keyword evidence="1" id="KW-0479">Metal-binding</keyword>
<dbReference type="PROSITE" id="PS51379">
    <property type="entry name" value="4FE4S_FER_2"/>
    <property type="match status" value="1"/>
</dbReference>
<dbReference type="InterPro" id="IPR017900">
    <property type="entry name" value="4Fe4S_Fe_S_CS"/>
</dbReference>
<dbReference type="GO" id="GO:0051536">
    <property type="term" value="F:iron-sulfur cluster binding"/>
    <property type="evidence" value="ECO:0007669"/>
    <property type="project" value="UniProtKB-KW"/>
</dbReference>
<dbReference type="SUPFAM" id="SSF46548">
    <property type="entry name" value="alpha-helical ferredoxin"/>
    <property type="match status" value="1"/>
</dbReference>
<dbReference type="Gene3D" id="3.20.20.100">
    <property type="entry name" value="NADP-dependent oxidoreductase domain"/>
    <property type="match status" value="1"/>
</dbReference>
<feature type="domain" description="4Fe-4S ferredoxin-type" evidence="4">
    <location>
        <begin position="333"/>
        <end position="362"/>
    </location>
</feature>
<dbReference type="InterPro" id="IPR053135">
    <property type="entry name" value="AKR2_Oxidoreductase"/>
</dbReference>
<dbReference type="EMBL" id="FLUN01000001">
    <property type="protein sequence ID" value="SBV91357.1"/>
    <property type="molecule type" value="Genomic_DNA"/>
</dbReference>
<dbReference type="PROSITE" id="PS00198">
    <property type="entry name" value="4FE4S_FER_1"/>
    <property type="match status" value="1"/>
</dbReference>
<proteinExistence type="predicted"/>
<evidence type="ECO:0000256" key="3">
    <source>
        <dbReference type="ARBA" id="ARBA00023014"/>
    </source>
</evidence>
<reference evidence="5" key="1">
    <citation type="submission" date="2016-04" db="EMBL/GenBank/DDBJ databases">
        <authorList>
            <person name="Evans L.H."/>
            <person name="Alamgir A."/>
            <person name="Owens N."/>
            <person name="Weber N.D."/>
            <person name="Virtaneva K."/>
            <person name="Barbian K."/>
            <person name="Babar A."/>
            <person name="Rosenke K."/>
        </authorList>
    </citation>
    <scope>NUCLEOTIDE SEQUENCE</scope>
    <source>
        <strain evidence="5">86</strain>
    </source>
</reference>